<organism evidence="1 2">
    <name type="scientific">Senna tora</name>
    <dbReference type="NCBI Taxonomy" id="362788"/>
    <lineage>
        <taxon>Eukaryota</taxon>
        <taxon>Viridiplantae</taxon>
        <taxon>Streptophyta</taxon>
        <taxon>Embryophyta</taxon>
        <taxon>Tracheophyta</taxon>
        <taxon>Spermatophyta</taxon>
        <taxon>Magnoliopsida</taxon>
        <taxon>eudicotyledons</taxon>
        <taxon>Gunneridae</taxon>
        <taxon>Pentapetalae</taxon>
        <taxon>rosids</taxon>
        <taxon>fabids</taxon>
        <taxon>Fabales</taxon>
        <taxon>Fabaceae</taxon>
        <taxon>Caesalpinioideae</taxon>
        <taxon>Cassia clade</taxon>
        <taxon>Senna</taxon>
    </lineage>
</organism>
<accession>A0A834TW19</accession>
<protein>
    <submittedName>
        <fullName evidence="1">Uncharacterized protein</fullName>
    </submittedName>
</protein>
<evidence type="ECO:0000313" key="1">
    <source>
        <dbReference type="EMBL" id="KAF7829603.1"/>
    </source>
</evidence>
<reference evidence="1" key="1">
    <citation type="submission" date="2020-09" db="EMBL/GenBank/DDBJ databases">
        <title>Genome-Enabled Discovery of Anthraquinone Biosynthesis in Senna tora.</title>
        <authorList>
            <person name="Kang S.-H."/>
            <person name="Pandey R.P."/>
            <person name="Lee C.-M."/>
            <person name="Sim J.-S."/>
            <person name="Jeong J.-T."/>
            <person name="Choi B.-S."/>
            <person name="Jung M."/>
            <person name="Ginzburg D."/>
            <person name="Zhao K."/>
            <person name="Won S.Y."/>
            <person name="Oh T.-J."/>
            <person name="Yu Y."/>
            <person name="Kim N.-H."/>
            <person name="Lee O.R."/>
            <person name="Lee T.-H."/>
            <person name="Bashyal P."/>
            <person name="Kim T.-S."/>
            <person name="Lee W.-H."/>
            <person name="Kawkins C."/>
            <person name="Kim C.-K."/>
            <person name="Kim J.S."/>
            <person name="Ahn B.O."/>
            <person name="Rhee S.Y."/>
            <person name="Sohng J.K."/>
        </authorList>
    </citation>
    <scope>NUCLEOTIDE SEQUENCE</scope>
    <source>
        <tissue evidence="1">Leaf</tissue>
    </source>
</reference>
<dbReference type="AlphaFoldDB" id="A0A834TW19"/>
<gene>
    <name evidence="1" type="ORF">G2W53_011936</name>
</gene>
<keyword evidence="2" id="KW-1185">Reference proteome</keyword>
<comment type="caution">
    <text evidence="1">The sequence shown here is derived from an EMBL/GenBank/DDBJ whole genome shotgun (WGS) entry which is preliminary data.</text>
</comment>
<proteinExistence type="predicted"/>
<sequence>MVALMKIVQHCEMRTLASCYGQGQYPHYVYNLRRDQRVEWGK</sequence>
<evidence type="ECO:0000313" key="2">
    <source>
        <dbReference type="Proteomes" id="UP000634136"/>
    </source>
</evidence>
<name>A0A834TW19_9FABA</name>
<dbReference type="EMBL" id="JAAIUW010000005">
    <property type="protein sequence ID" value="KAF7829603.1"/>
    <property type="molecule type" value="Genomic_DNA"/>
</dbReference>
<dbReference type="Proteomes" id="UP000634136">
    <property type="component" value="Unassembled WGS sequence"/>
</dbReference>